<dbReference type="Proteomes" id="UP001348817">
    <property type="component" value="Chromosome"/>
</dbReference>
<evidence type="ECO:0000256" key="2">
    <source>
        <dbReference type="SAM" id="Phobius"/>
    </source>
</evidence>
<proteinExistence type="predicted"/>
<protein>
    <recommendedName>
        <fullName evidence="3">GAF domain-containing protein</fullName>
    </recommendedName>
</protein>
<dbReference type="EMBL" id="AP025314">
    <property type="protein sequence ID" value="BDD10794.1"/>
    <property type="molecule type" value="Genomic_DNA"/>
</dbReference>
<dbReference type="InterPro" id="IPR029016">
    <property type="entry name" value="GAF-like_dom_sf"/>
</dbReference>
<keyword evidence="2" id="KW-1133">Transmembrane helix</keyword>
<keyword evidence="5" id="KW-1185">Reference proteome</keyword>
<accession>A0AAU9CWD1</accession>
<dbReference type="Pfam" id="PF13185">
    <property type="entry name" value="GAF_2"/>
    <property type="match status" value="1"/>
</dbReference>
<keyword evidence="2" id="KW-0812">Transmembrane</keyword>
<keyword evidence="2" id="KW-0472">Membrane</keyword>
<dbReference type="InterPro" id="IPR003018">
    <property type="entry name" value="GAF"/>
</dbReference>
<gene>
    <name evidence="4" type="ORF">FUAX_32260</name>
</gene>
<organism evidence="4 5">
    <name type="scientific">Fulvitalea axinellae</name>
    <dbReference type="NCBI Taxonomy" id="1182444"/>
    <lineage>
        <taxon>Bacteria</taxon>
        <taxon>Pseudomonadati</taxon>
        <taxon>Bacteroidota</taxon>
        <taxon>Cytophagia</taxon>
        <taxon>Cytophagales</taxon>
        <taxon>Persicobacteraceae</taxon>
        <taxon>Fulvitalea</taxon>
    </lineage>
</organism>
<dbReference type="SUPFAM" id="SSF55781">
    <property type="entry name" value="GAF domain-like"/>
    <property type="match status" value="1"/>
</dbReference>
<name>A0AAU9CWD1_9BACT</name>
<feature type="domain" description="GAF" evidence="3">
    <location>
        <begin position="434"/>
        <end position="572"/>
    </location>
</feature>
<evidence type="ECO:0000256" key="1">
    <source>
        <dbReference type="SAM" id="Coils"/>
    </source>
</evidence>
<sequence length="639" mass="71881">MNASNFFRTIKGRMTLSFGILFSLISVVAGVFFYEVLRDHVKTNLETDILPYLSWTPKVHMNNHLQFYERSVRYGFSGNQELISLLKAEEDSAAIFNALAIMRKNVGLSKVNRMGVISGKTDTLYNIDRQSLALGGTDTGYSWYNKVKDKKRKNAWTLWTDPGNGQEYFVYTTGLGQGTGAVAYFMAHVNEIRASVIGLEQEGHYKVYMINAKGDLLCYNNSRLDKGMHSLSEVPIVGPEAENIVKALNDKKGARRMSINTAEGERFVQLVPLRASGMALVLETSIDESVDNMTKGFFKVYGIYFVLIIIALMVIYRVSGRFSRQAIELTEAVEDLGEGNLNNSFDININLEEPTRFIKALTKLNNRLKRAATFAQSVGKGALENEFEAKDGDELGQALIGMRDSLKAVRHKETRDRKISEDLSKLAEILRQANDLKEMSDKAVSFIVKAVDGNQAGLFTKETDEEGKDYLELSACYAYERQRFEDRRVEAGEGLTGQCLLERSRIIMTEVPDKYTKITSGLGDSTPRQLALFPLSVNETIEGVLEIATFEALDEHQIAFLEKAAEAIAATLSAVRTNERTQQLLEEMRAQAQALREKEEMSRQNFEELNATQEDFARKEKDYQAEIKRLKAELEDAEA</sequence>
<feature type="transmembrane region" description="Helical" evidence="2">
    <location>
        <begin position="296"/>
        <end position="316"/>
    </location>
</feature>
<reference evidence="4 5" key="1">
    <citation type="submission" date="2021-12" db="EMBL/GenBank/DDBJ databases">
        <title>Genome sequencing of bacteria with rrn-lacking chromosome and rrn-plasmid.</title>
        <authorList>
            <person name="Anda M."/>
            <person name="Iwasaki W."/>
        </authorList>
    </citation>
    <scope>NUCLEOTIDE SEQUENCE [LARGE SCALE GENOMIC DNA]</scope>
    <source>
        <strain evidence="4 5">DSM 100852</strain>
    </source>
</reference>
<dbReference type="AlphaFoldDB" id="A0AAU9CWD1"/>
<feature type="coiled-coil region" evidence="1">
    <location>
        <begin position="578"/>
        <end position="633"/>
    </location>
</feature>
<evidence type="ECO:0000259" key="3">
    <source>
        <dbReference type="Pfam" id="PF13185"/>
    </source>
</evidence>
<dbReference type="KEGG" id="fax:FUAX_32260"/>
<evidence type="ECO:0000313" key="5">
    <source>
        <dbReference type="Proteomes" id="UP001348817"/>
    </source>
</evidence>
<keyword evidence="1" id="KW-0175">Coiled coil</keyword>
<dbReference type="Gene3D" id="3.30.450.40">
    <property type="match status" value="1"/>
</dbReference>
<evidence type="ECO:0000313" key="4">
    <source>
        <dbReference type="EMBL" id="BDD10794.1"/>
    </source>
</evidence>